<evidence type="ECO:0000256" key="4">
    <source>
        <dbReference type="SAM" id="MobiDB-lite"/>
    </source>
</evidence>
<evidence type="ECO:0000313" key="5">
    <source>
        <dbReference type="EMBL" id="KAJ8415401.1"/>
    </source>
</evidence>
<proteinExistence type="predicted"/>
<dbReference type="Proteomes" id="UP001221898">
    <property type="component" value="Unassembled WGS sequence"/>
</dbReference>
<dbReference type="InterPro" id="IPR001680">
    <property type="entry name" value="WD40_rpt"/>
</dbReference>
<sequence length="366" mass="40787">MASDWPGGASAFSRPPPTKGHDPHDSICCFKRFRPLERLIFMKPNGITRLQFILRGSGAPVNTLHFSCREPGPPLLFSGSAKGAVHVWNLTTRRAERVLEGHEGASVIWLNTLHSRDTLISQARNMKVCTWDLSEGRCKMTGSFLTGSVGFCQCSLLERDPGRWLLAHPGTDMEEVKLVDVPSGAAVCSLKPNTKRGMLMCVKLWQPDSGQDPLLLAGYEDGCVSLWDVSQRRVLCERAAHPEPVMCLDFDPARLRGVSGSSERAVSSWTLDGQQSLQLQESVQLVNPGVSQLRIREDRKILASAGWDHRIRLFGWKRLKPLAVLQYHADMVHCIAFSDHQDPRHRVMAAGSKDERISIWSVYNDG</sequence>
<evidence type="ECO:0000313" key="6">
    <source>
        <dbReference type="Proteomes" id="UP001221898"/>
    </source>
</evidence>
<dbReference type="PANTHER" id="PTHR19854:SF1">
    <property type="entry name" value="GUANINE NUCLEOTIDE-BINDING PROTEIN SUBUNIT BETA-LIKE PROTEIN 1"/>
    <property type="match status" value="1"/>
</dbReference>
<dbReference type="SUPFAM" id="SSF50978">
    <property type="entry name" value="WD40 repeat-like"/>
    <property type="match status" value="1"/>
</dbReference>
<dbReference type="Gene3D" id="2.130.10.10">
    <property type="entry name" value="YVTN repeat-like/Quinoprotein amine dehydrogenase"/>
    <property type="match status" value="2"/>
</dbReference>
<protein>
    <recommendedName>
        <fullName evidence="7">Guanine nucleotide-binding protein subunit beta-like protein 1</fullName>
    </recommendedName>
</protein>
<dbReference type="InterPro" id="IPR015943">
    <property type="entry name" value="WD40/YVTN_repeat-like_dom_sf"/>
</dbReference>
<comment type="caution">
    <text evidence="5">The sequence shown here is derived from an EMBL/GenBank/DDBJ whole genome shotgun (WGS) entry which is preliminary data.</text>
</comment>
<feature type="region of interest" description="Disordered" evidence="4">
    <location>
        <begin position="1"/>
        <end position="24"/>
    </location>
</feature>
<dbReference type="InterPro" id="IPR036322">
    <property type="entry name" value="WD40_repeat_dom_sf"/>
</dbReference>
<organism evidence="5 6">
    <name type="scientific">Aldrovandia affinis</name>
    <dbReference type="NCBI Taxonomy" id="143900"/>
    <lineage>
        <taxon>Eukaryota</taxon>
        <taxon>Metazoa</taxon>
        <taxon>Chordata</taxon>
        <taxon>Craniata</taxon>
        <taxon>Vertebrata</taxon>
        <taxon>Euteleostomi</taxon>
        <taxon>Actinopterygii</taxon>
        <taxon>Neopterygii</taxon>
        <taxon>Teleostei</taxon>
        <taxon>Notacanthiformes</taxon>
        <taxon>Halosauridae</taxon>
        <taxon>Aldrovandia</taxon>
    </lineage>
</organism>
<dbReference type="PANTHER" id="PTHR19854">
    <property type="entry name" value="TRANSDUCIN BETA-LIKE 3"/>
    <property type="match status" value="1"/>
</dbReference>
<keyword evidence="6" id="KW-1185">Reference proteome</keyword>
<keyword evidence="1 3" id="KW-0853">WD repeat</keyword>
<evidence type="ECO:0008006" key="7">
    <source>
        <dbReference type="Google" id="ProtNLM"/>
    </source>
</evidence>
<name>A0AAD7T864_9TELE</name>
<evidence type="ECO:0000256" key="1">
    <source>
        <dbReference type="ARBA" id="ARBA00022574"/>
    </source>
</evidence>
<dbReference type="Pfam" id="PF00400">
    <property type="entry name" value="WD40"/>
    <property type="match status" value="2"/>
</dbReference>
<feature type="repeat" description="WD" evidence="3">
    <location>
        <begin position="325"/>
        <end position="366"/>
    </location>
</feature>
<gene>
    <name evidence="5" type="ORF">AAFF_G00423810</name>
</gene>
<dbReference type="SMART" id="SM00320">
    <property type="entry name" value="WD40"/>
    <property type="match status" value="6"/>
</dbReference>
<dbReference type="AlphaFoldDB" id="A0AAD7T864"/>
<dbReference type="PROSITE" id="PS50082">
    <property type="entry name" value="WD_REPEATS_2"/>
    <property type="match status" value="1"/>
</dbReference>
<reference evidence="5" key="1">
    <citation type="journal article" date="2023" name="Science">
        <title>Genome structures resolve the early diversification of teleost fishes.</title>
        <authorList>
            <person name="Parey E."/>
            <person name="Louis A."/>
            <person name="Montfort J."/>
            <person name="Bouchez O."/>
            <person name="Roques C."/>
            <person name="Iampietro C."/>
            <person name="Lluch J."/>
            <person name="Castinel A."/>
            <person name="Donnadieu C."/>
            <person name="Desvignes T."/>
            <person name="Floi Bucao C."/>
            <person name="Jouanno E."/>
            <person name="Wen M."/>
            <person name="Mejri S."/>
            <person name="Dirks R."/>
            <person name="Jansen H."/>
            <person name="Henkel C."/>
            <person name="Chen W.J."/>
            <person name="Zahm M."/>
            <person name="Cabau C."/>
            <person name="Klopp C."/>
            <person name="Thompson A.W."/>
            <person name="Robinson-Rechavi M."/>
            <person name="Braasch I."/>
            <person name="Lecointre G."/>
            <person name="Bobe J."/>
            <person name="Postlethwait J.H."/>
            <person name="Berthelot C."/>
            <person name="Roest Crollius H."/>
            <person name="Guiguen Y."/>
        </authorList>
    </citation>
    <scope>NUCLEOTIDE SEQUENCE</scope>
    <source>
        <strain evidence="5">NC1722</strain>
    </source>
</reference>
<evidence type="ECO:0000256" key="3">
    <source>
        <dbReference type="PROSITE-ProRule" id="PRU00221"/>
    </source>
</evidence>
<dbReference type="EMBL" id="JAINUG010000009">
    <property type="protein sequence ID" value="KAJ8415401.1"/>
    <property type="molecule type" value="Genomic_DNA"/>
</dbReference>
<keyword evidence="2" id="KW-0677">Repeat</keyword>
<accession>A0AAD7T864</accession>
<dbReference type="PROSITE" id="PS50294">
    <property type="entry name" value="WD_REPEATS_REGION"/>
    <property type="match status" value="1"/>
</dbReference>
<evidence type="ECO:0000256" key="2">
    <source>
        <dbReference type="ARBA" id="ARBA00022737"/>
    </source>
</evidence>